<sequence>MTPPRRFGRPGYTHAPAVTAPVRVATPAVPASTDAPVNRITPTGPASTPRPVGRPLGRPGFPRPAPVVPIEKPDPPPPVEDDEPEPPPIDEFDPEPMVITDTEIDDSPPVPARTSYQRPAFEPKPLPQIDGDMTPEQRARLQRLAVLHQILTTASGGEFLRRIAENGDPAWELLSEAWCNDVPF</sequence>
<dbReference type="EMBL" id="JAMOIM010000040">
    <property type="protein sequence ID" value="MCW6512116.1"/>
    <property type="molecule type" value="Genomic_DNA"/>
</dbReference>
<comment type="caution">
    <text evidence="2">The sequence shown here is derived from an EMBL/GenBank/DDBJ whole genome shotgun (WGS) entry which is preliminary data.</text>
</comment>
<evidence type="ECO:0000256" key="1">
    <source>
        <dbReference type="SAM" id="MobiDB-lite"/>
    </source>
</evidence>
<feature type="compositionally biased region" description="Acidic residues" evidence="1">
    <location>
        <begin position="79"/>
        <end position="94"/>
    </location>
</feature>
<reference evidence="2" key="1">
    <citation type="submission" date="2022-05" db="EMBL/GenBank/DDBJ databases">
        <authorList>
            <person name="Pankratov T."/>
        </authorList>
    </citation>
    <scope>NUCLEOTIDE SEQUENCE</scope>
    <source>
        <strain evidence="2">BP6-180914</strain>
    </source>
</reference>
<keyword evidence="3" id="KW-1185">Reference proteome</keyword>
<protein>
    <submittedName>
        <fullName evidence="2">Uncharacterized protein</fullName>
    </submittedName>
</protein>
<proteinExistence type="predicted"/>
<feature type="compositionally biased region" description="Low complexity" evidence="1">
    <location>
        <begin position="49"/>
        <end position="60"/>
    </location>
</feature>
<dbReference type="AlphaFoldDB" id="A0AA41Z343"/>
<dbReference type="RefSeq" id="WP_282588493.1">
    <property type="nucleotide sequence ID" value="NZ_JAMOIM010000040.1"/>
</dbReference>
<name>A0AA41Z343_9HYPH</name>
<gene>
    <name evidence="2" type="ORF">M8523_29735</name>
</gene>
<feature type="region of interest" description="Disordered" evidence="1">
    <location>
        <begin position="1"/>
        <end position="130"/>
    </location>
</feature>
<organism evidence="2 3">
    <name type="scientific">Lichenifustis flavocetrariae</name>
    <dbReference type="NCBI Taxonomy" id="2949735"/>
    <lineage>
        <taxon>Bacteria</taxon>
        <taxon>Pseudomonadati</taxon>
        <taxon>Pseudomonadota</taxon>
        <taxon>Alphaproteobacteria</taxon>
        <taxon>Hyphomicrobiales</taxon>
        <taxon>Lichenihabitantaceae</taxon>
        <taxon>Lichenifustis</taxon>
    </lineage>
</organism>
<evidence type="ECO:0000313" key="2">
    <source>
        <dbReference type="EMBL" id="MCW6512116.1"/>
    </source>
</evidence>
<feature type="compositionally biased region" description="Low complexity" evidence="1">
    <location>
        <begin position="13"/>
        <end position="33"/>
    </location>
</feature>
<evidence type="ECO:0000313" key="3">
    <source>
        <dbReference type="Proteomes" id="UP001165667"/>
    </source>
</evidence>
<accession>A0AA41Z343</accession>
<dbReference type="Proteomes" id="UP001165667">
    <property type="component" value="Unassembled WGS sequence"/>
</dbReference>